<keyword evidence="2 3" id="KW-0274">FAD</keyword>
<dbReference type="Gene3D" id="1.25.40.80">
    <property type="match status" value="1"/>
</dbReference>
<protein>
    <submittedName>
        <fullName evidence="5">Deoxyribodipyrimidine photolyase</fullName>
    </submittedName>
</protein>
<dbReference type="AlphaFoldDB" id="A0A7Y8Y622"/>
<name>A0A7Y8Y622_9FLAO</name>
<comment type="cofactor">
    <cofactor evidence="3">
        <name>FAD</name>
        <dbReference type="ChEBI" id="CHEBI:57692"/>
    </cofactor>
    <text evidence="3">Binds 1 FAD per subunit.</text>
</comment>
<evidence type="ECO:0000256" key="2">
    <source>
        <dbReference type="ARBA" id="ARBA00022827"/>
    </source>
</evidence>
<dbReference type="InterPro" id="IPR005101">
    <property type="entry name" value="Cryptochr/Photolyase_FAD-bd"/>
</dbReference>
<gene>
    <name evidence="5" type="ORF">HZF10_13605</name>
</gene>
<dbReference type="SUPFAM" id="SSF48173">
    <property type="entry name" value="Cryptochrome/photolyase FAD-binding domain"/>
    <property type="match status" value="1"/>
</dbReference>
<dbReference type="InterPro" id="IPR002081">
    <property type="entry name" value="Cryptochrome/DNA_photolyase_1"/>
</dbReference>
<dbReference type="GO" id="GO:0003677">
    <property type="term" value="F:DNA binding"/>
    <property type="evidence" value="ECO:0007669"/>
    <property type="project" value="TreeGrafter"/>
</dbReference>
<organism evidence="5 6">
    <name type="scientific">Flavobacterium agri</name>
    <dbReference type="NCBI Taxonomy" id="2743471"/>
    <lineage>
        <taxon>Bacteria</taxon>
        <taxon>Pseudomonadati</taxon>
        <taxon>Bacteroidota</taxon>
        <taxon>Flavobacteriia</taxon>
        <taxon>Flavobacteriales</taxon>
        <taxon>Flavobacteriaceae</taxon>
        <taxon>Flavobacterium</taxon>
    </lineage>
</organism>
<evidence type="ECO:0000313" key="5">
    <source>
        <dbReference type="EMBL" id="NYA71960.1"/>
    </source>
</evidence>
<dbReference type="InterPro" id="IPR036134">
    <property type="entry name" value="Crypto/Photolyase_FAD-like_sf"/>
</dbReference>
<feature type="binding site" evidence="3">
    <location>
        <begin position="162"/>
        <end position="164"/>
    </location>
    <ligand>
        <name>FAD</name>
        <dbReference type="ChEBI" id="CHEBI:57692"/>
    </ligand>
</feature>
<keyword evidence="1 3" id="KW-0285">Flavoprotein</keyword>
<dbReference type="Proteomes" id="UP000535020">
    <property type="component" value="Unassembled WGS sequence"/>
</dbReference>
<dbReference type="RefSeq" id="WP_176006770.1">
    <property type="nucleotide sequence ID" value="NZ_JABWMI010000015.1"/>
</dbReference>
<dbReference type="Pfam" id="PF03441">
    <property type="entry name" value="FAD_binding_7"/>
    <property type="match status" value="1"/>
</dbReference>
<feature type="binding site" evidence="3">
    <location>
        <position position="67"/>
    </location>
    <ligand>
        <name>FAD</name>
        <dbReference type="ChEBI" id="CHEBI:57692"/>
    </ligand>
</feature>
<feature type="binding site" evidence="3">
    <location>
        <position position="23"/>
    </location>
    <ligand>
        <name>FAD</name>
        <dbReference type="ChEBI" id="CHEBI:57692"/>
    </ligand>
</feature>
<sequence>MLADKTSFADILEQIDRIDPVAYSKNRNYTSGAVSNLSPYISRGVVSGKFIFETLLSRYSYAQCHTFMKQLLWREYFQRLQQHFPDVAYREIKPGQSRKRGMPLSVMLGKTGITVLDDAISTLYLTGHMHNHVRLYIASLCCTLGKCHFNAPAAWMYYHLSDGDVASNFGSWQWVAGTLTGKPYHANQNNVNEFTHVKQYHTFLDTAYEELAVMQIPDVLRETCQPILETILPDTGLPQLEQGTTLLYTHYNLDPFWHMDDRAERLLVLEPSHFKKFPISEFVLKFIITLTGNLQGIKLYCGEIDALKRAYPDMRFLAREHPLFAHWDVAFDEREWIVPEVKGFYPSFSKYYKDCQKKLSVYEHR</sequence>
<evidence type="ECO:0000256" key="3">
    <source>
        <dbReference type="PIRSR" id="PIRSR602081-1"/>
    </source>
</evidence>
<dbReference type="Gene3D" id="1.10.579.10">
    <property type="entry name" value="DNA Cyclobutane Dipyrimidine Photolyase, subunit A, domain 3"/>
    <property type="match status" value="1"/>
</dbReference>
<evidence type="ECO:0000259" key="4">
    <source>
        <dbReference type="Pfam" id="PF03441"/>
    </source>
</evidence>
<dbReference type="GO" id="GO:0071949">
    <property type="term" value="F:FAD binding"/>
    <property type="evidence" value="ECO:0007669"/>
    <property type="project" value="TreeGrafter"/>
</dbReference>
<evidence type="ECO:0000256" key="1">
    <source>
        <dbReference type="ARBA" id="ARBA00022630"/>
    </source>
</evidence>
<reference evidence="5 6" key="1">
    <citation type="submission" date="2020-07" db="EMBL/GenBank/DDBJ databases">
        <authorList>
            <person name="Sun Q."/>
        </authorList>
    </citation>
    <scope>NUCLEOTIDE SEQUENCE [LARGE SCALE GENOMIC DNA]</scope>
    <source>
        <strain evidence="5 6">MAH-1</strain>
    </source>
</reference>
<dbReference type="GO" id="GO:0009416">
    <property type="term" value="P:response to light stimulus"/>
    <property type="evidence" value="ECO:0007669"/>
    <property type="project" value="TreeGrafter"/>
</dbReference>
<proteinExistence type="predicted"/>
<dbReference type="EMBL" id="JACBJI010000006">
    <property type="protein sequence ID" value="NYA71960.1"/>
    <property type="molecule type" value="Genomic_DNA"/>
</dbReference>
<feature type="binding site" evidence="3">
    <location>
        <begin position="70"/>
        <end position="77"/>
    </location>
    <ligand>
        <name>FAD</name>
        <dbReference type="ChEBI" id="CHEBI:57692"/>
    </ligand>
</feature>
<dbReference type="PANTHER" id="PTHR11455">
    <property type="entry name" value="CRYPTOCHROME"/>
    <property type="match status" value="1"/>
</dbReference>
<accession>A0A7Y8Y622</accession>
<comment type="caution">
    <text evidence="5">The sequence shown here is derived from an EMBL/GenBank/DDBJ whole genome shotgun (WGS) entry which is preliminary data.</text>
</comment>
<dbReference type="GO" id="GO:0003904">
    <property type="term" value="F:deoxyribodipyrimidine photo-lyase activity"/>
    <property type="evidence" value="ECO:0007669"/>
    <property type="project" value="TreeGrafter"/>
</dbReference>
<keyword evidence="6" id="KW-1185">Reference proteome</keyword>
<feature type="domain" description="Cryptochrome/DNA photolyase FAD-binding" evidence="4">
    <location>
        <begin position="67"/>
        <end position="192"/>
    </location>
</feature>
<evidence type="ECO:0000313" key="6">
    <source>
        <dbReference type="Proteomes" id="UP000535020"/>
    </source>
</evidence>
<dbReference type="PANTHER" id="PTHR11455:SF9">
    <property type="entry name" value="CRYPTOCHROME CIRCADIAN CLOCK 5 ISOFORM X1"/>
    <property type="match status" value="1"/>
</dbReference>
<keyword evidence="5" id="KW-0456">Lyase</keyword>